<dbReference type="PANTHER" id="PTHR45436">
    <property type="entry name" value="SENSOR HISTIDINE KINASE YKOH"/>
    <property type="match status" value="1"/>
</dbReference>
<dbReference type="InterPro" id="IPR050428">
    <property type="entry name" value="TCS_sensor_his_kinase"/>
</dbReference>
<keyword evidence="4" id="KW-0597">Phosphoprotein</keyword>
<comment type="catalytic activity">
    <reaction evidence="1">
        <text>ATP + protein L-histidine = ADP + protein N-phospho-L-histidine.</text>
        <dbReference type="EC" id="2.7.13.3"/>
    </reaction>
</comment>
<evidence type="ECO:0000256" key="10">
    <source>
        <dbReference type="ARBA" id="ARBA00023136"/>
    </source>
</evidence>
<dbReference type="Gene3D" id="1.10.287.130">
    <property type="match status" value="1"/>
</dbReference>
<dbReference type="InterPro" id="IPR036097">
    <property type="entry name" value="HisK_dim/P_sf"/>
</dbReference>
<feature type="transmembrane region" description="Helical" evidence="11">
    <location>
        <begin position="21"/>
        <end position="45"/>
    </location>
</feature>
<protein>
    <recommendedName>
        <fullName evidence="3">histidine kinase</fullName>
        <ecNumber evidence="3">2.7.13.3</ecNumber>
    </recommendedName>
</protein>
<dbReference type="InterPro" id="IPR036890">
    <property type="entry name" value="HATPase_C_sf"/>
</dbReference>
<dbReference type="InterPro" id="IPR003594">
    <property type="entry name" value="HATPase_dom"/>
</dbReference>
<feature type="domain" description="Histidine kinase" evidence="12">
    <location>
        <begin position="197"/>
        <end position="398"/>
    </location>
</feature>
<dbReference type="InterPro" id="IPR003661">
    <property type="entry name" value="HisK_dim/P_dom"/>
</dbReference>
<keyword evidence="9" id="KW-0902">Two-component regulatory system</keyword>
<evidence type="ECO:0000259" key="12">
    <source>
        <dbReference type="PROSITE" id="PS50109"/>
    </source>
</evidence>
<proteinExistence type="predicted"/>
<feature type="transmembrane region" description="Helical" evidence="11">
    <location>
        <begin position="158"/>
        <end position="176"/>
    </location>
</feature>
<dbReference type="GO" id="GO:0005886">
    <property type="term" value="C:plasma membrane"/>
    <property type="evidence" value="ECO:0007669"/>
    <property type="project" value="TreeGrafter"/>
</dbReference>
<dbReference type="InterPro" id="IPR005467">
    <property type="entry name" value="His_kinase_dom"/>
</dbReference>
<evidence type="ECO:0000256" key="11">
    <source>
        <dbReference type="SAM" id="Phobius"/>
    </source>
</evidence>
<dbReference type="GO" id="GO:0000155">
    <property type="term" value="F:phosphorelay sensor kinase activity"/>
    <property type="evidence" value="ECO:0007669"/>
    <property type="project" value="InterPro"/>
</dbReference>
<dbReference type="SUPFAM" id="SSF55874">
    <property type="entry name" value="ATPase domain of HSP90 chaperone/DNA topoisomerase II/histidine kinase"/>
    <property type="match status" value="1"/>
</dbReference>
<dbReference type="EMBL" id="JAPZDC010000002">
    <property type="protein sequence ID" value="MDN5063447.1"/>
    <property type="molecule type" value="Genomic_DNA"/>
</dbReference>
<evidence type="ECO:0000256" key="2">
    <source>
        <dbReference type="ARBA" id="ARBA00004141"/>
    </source>
</evidence>
<dbReference type="Pfam" id="PF00512">
    <property type="entry name" value="HisKA"/>
    <property type="match status" value="1"/>
</dbReference>
<evidence type="ECO:0000256" key="9">
    <source>
        <dbReference type="ARBA" id="ARBA00023012"/>
    </source>
</evidence>
<evidence type="ECO:0000313" key="14">
    <source>
        <dbReference type="Proteomes" id="UP001171529"/>
    </source>
</evidence>
<organism evidence="13 14">
    <name type="scientific">Aliarcobacter butzleri</name>
    <dbReference type="NCBI Taxonomy" id="28197"/>
    <lineage>
        <taxon>Bacteria</taxon>
        <taxon>Pseudomonadati</taxon>
        <taxon>Campylobacterota</taxon>
        <taxon>Epsilonproteobacteria</taxon>
        <taxon>Campylobacterales</taxon>
        <taxon>Arcobacteraceae</taxon>
        <taxon>Aliarcobacter</taxon>
    </lineage>
</organism>
<name>A0AAP4PFT5_9BACT</name>
<reference evidence="13" key="1">
    <citation type="submission" date="2022-12" db="EMBL/GenBank/DDBJ databases">
        <authorList>
            <person name="Uljanovas D."/>
        </authorList>
    </citation>
    <scope>NUCLEOTIDE SEQUENCE</scope>
    <source>
        <strain evidence="13">RCM39</strain>
    </source>
</reference>
<evidence type="ECO:0000256" key="5">
    <source>
        <dbReference type="ARBA" id="ARBA00022679"/>
    </source>
</evidence>
<evidence type="ECO:0000256" key="7">
    <source>
        <dbReference type="ARBA" id="ARBA00022777"/>
    </source>
</evidence>
<reference evidence="13" key="2">
    <citation type="journal article" date="2023" name="Microorganisms">
        <title>Genomic Characterization of Arcobacter butzleri Strains Isolated from Various Sources in Lithuania.</title>
        <authorList>
            <person name="Uljanovas D."/>
            <person name="Golz G."/>
            <person name="Fleischmann S."/>
            <person name="Kudirkiene E."/>
            <person name="Kasetiene N."/>
            <person name="Grineviciene A."/>
            <person name="Tamuleviciene E."/>
            <person name="Aksomaitiene J."/>
            <person name="Alter T."/>
            <person name="Malakauskas M."/>
        </authorList>
    </citation>
    <scope>NUCLEOTIDE SEQUENCE</scope>
    <source>
        <strain evidence="13">RCM39</strain>
    </source>
</reference>
<dbReference type="Proteomes" id="UP001171529">
    <property type="component" value="Unassembled WGS sequence"/>
</dbReference>
<dbReference type="PROSITE" id="PS50109">
    <property type="entry name" value="HIS_KIN"/>
    <property type="match status" value="1"/>
</dbReference>
<evidence type="ECO:0000256" key="1">
    <source>
        <dbReference type="ARBA" id="ARBA00000085"/>
    </source>
</evidence>
<dbReference type="AlphaFoldDB" id="A0AAP4PFT5"/>
<dbReference type="Pfam" id="PF02518">
    <property type="entry name" value="HATPase_c"/>
    <property type="match status" value="1"/>
</dbReference>
<evidence type="ECO:0000256" key="4">
    <source>
        <dbReference type="ARBA" id="ARBA00022553"/>
    </source>
</evidence>
<keyword evidence="10 11" id="KW-0472">Membrane</keyword>
<dbReference type="EC" id="2.7.13.3" evidence="3"/>
<keyword evidence="5" id="KW-0808">Transferase</keyword>
<sequence>MKKLLALRNLDIDLTKSETRTLLGFSLLYSFLVLVILCVMFFLYYQFQKDLMLQEKRQILQTYSNSLISNLKELHINIDKDNVYPRDEKYKSAIYDSDKKKIFSTLQSQTVKLDDVIYLKNDKIHFIKEPESYYLGSKYVIVEIPDDHIWFENIKYKMIIGFLLAFLFMIFVGYFISKLFLKPMRDALHLLDRFIKDTTHELNTPVTAIITNIETIDKSLLDDKTLRKINRIEIGAKTISNIYEDLTFVTLNNQIISNNENINLSNILRQRVDFFLSIANMKKIRFETNIKDNVFIFCDIKKISKLIDNLLSNAIKYNKNSGFIKVVLAKNSMIIEDSGKGMSSENLENLFDRYQRFDKSVGGFGIGLNIVSLIAKEYDFKIDVTSQLGVGTKVKVRW</sequence>
<dbReference type="SMART" id="SM00387">
    <property type="entry name" value="HATPase_c"/>
    <property type="match status" value="1"/>
</dbReference>
<dbReference type="CDD" id="cd00082">
    <property type="entry name" value="HisKA"/>
    <property type="match status" value="1"/>
</dbReference>
<keyword evidence="6 11" id="KW-0812">Transmembrane</keyword>
<evidence type="ECO:0000256" key="6">
    <source>
        <dbReference type="ARBA" id="ARBA00022692"/>
    </source>
</evidence>
<keyword evidence="7 13" id="KW-0418">Kinase</keyword>
<dbReference type="SMART" id="SM00388">
    <property type="entry name" value="HisKA"/>
    <property type="match status" value="1"/>
</dbReference>
<comment type="subcellular location">
    <subcellularLocation>
        <location evidence="2">Membrane</location>
        <topology evidence="2">Multi-pass membrane protein</topology>
    </subcellularLocation>
</comment>
<comment type="caution">
    <text evidence="13">The sequence shown here is derived from an EMBL/GenBank/DDBJ whole genome shotgun (WGS) entry which is preliminary data.</text>
</comment>
<dbReference type="RefSeq" id="WP_237909895.1">
    <property type="nucleotide sequence ID" value="NZ_JAKKPP010000002.1"/>
</dbReference>
<keyword evidence="8 11" id="KW-1133">Transmembrane helix</keyword>
<dbReference type="SUPFAM" id="SSF47384">
    <property type="entry name" value="Homodimeric domain of signal transducing histidine kinase"/>
    <property type="match status" value="1"/>
</dbReference>
<evidence type="ECO:0000256" key="8">
    <source>
        <dbReference type="ARBA" id="ARBA00022989"/>
    </source>
</evidence>
<evidence type="ECO:0000313" key="13">
    <source>
        <dbReference type="EMBL" id="MDN5063447.1"/>
    </source>
</evidence>
<dbReference type="PANTHER" id="PTHR45436:SF15">
    <property type="entry name" value="SENSOR HISTIDINE KINASE CUSS"/>
    <property type="match status" value="1"/>
</dbReference>
<evidence type="ECO:0000256" key="3">
    <source>
        <dbReference type="ARBA" id="ARBA00012438"/>
    </source>
</evidence>
<dbReference type="Gene3D" id="3.30.565.10">
    <property type="entry name" value="Histidine kinase-like ATPase, C-terminal domain"/>
    <property type="match status" value="1"/>
</dbReference>
<gene>
    <name evidence="13" type="ORF">O8C91_04460</name>
</gene>
<accession>A0AAP4PFT5</accession>